<sequence>MTRSLLKGWRKPKPDDVPVRLPFSHIMEFAMALLSISPHELRALGLTFAHRKRLLDHMLACGRAAEGIEPNKLTTKQIELRLPKGDLARLQHFAVRELPKAASNAAVIDRVLTALDEAWHRHERPSHAACSGEQSSPT</sequence>
<dbReference type="EMBL" id="JAOCKX010000084">
    <property type="protein sequence ID" value="MDH2135051.1"/>
    <property type="molecule type" value="Genomic_DNA"/>
</dbReference>
<comment type="caution">
    <text evidence="1">The sequence shown here is derived from an EMBL/GenBank/DDBJ whole genome shotgun (WGS) entry which is preliminary data.</text>
</comment>
<dbReference type="Proteomes" id="UP001162318">
    <property type="component" value="Unassembled WGS sequence"/>
</dbReference>
<reference evidence="1" key="1">
    <citation type="submission" date="2022-09" db="EMBL/GenBank/DDBJ databases">
        <title>Intensive care unit water sources are persistently colonized with multi-drug resistant bacteria and are the site of extensive horizontal gene transfer of antibiotic resistance genes.</title>
        <authorList>
            <person name="Diorio-Toth L."/>
        </authorList>
    </citation>
    <scope>NUCLEOTIDE SEQUENCE</scope>
    <source>
        <strain evidence="1">GD03659</strain>
    </source>
</reference>
<name>A0AA42X306_SPHYA</name>
<dbReference type="RefSeq" id="WP_052076690.1">
    <property type="nucleotide sequence ID" value="NZ_CAIGKD010000022.1"/>
</dbReference>
<evidence type="ECO:0000313" key="1">
    <source>
        <dbReference type="EMBL" id="MDH2135051.1"/>
    </source>
</evidence>
<evidence type="ECO:0000313" key="2">
    <source>
        <dbReference type="Proteomes" id="UP001162318"/>
    </source>
</evidence>
<proteinExistence type="predicted"/>
<gene>
    <name evidence="1" type="ORF">N5J77_28390</name>
</gene>
<dbReference type="AlphaFoldDB" id="A0AA42X306"/>
<protein>
    <submittedName>
        <fullName evidence="1">Uncharacterized protein</fullName>
    </submittedName>
</protein>
<organism evidence="1 2">
    <name type="scientific">Sphingobium yanoikuyae</name>
    <name type="common">Sphingomonas yanoikuyae</name>
    <dbReference type="NCBI Taxonomy" id="13690"/>
    <lineage>
        <taxon>Bacteria</taxon>
        <taxon>Pseudomonadati</taxon>
        <taxon>Pseudomonadota</taxon>
        <taxon>Alphaproteobacteria</taxon>
        <taxon>Sphingomonadales</taxon>
        <taxon>Sphingomonadaceae</taxon>
        <taxon>Sphingobium</taxon>
    </lineage>
</organism>
<accession>A0AA42X306</accession>